<dbReference type="AlphaFoldDB" id="A0A0R3WVS7"/>
<proteinExistence type="inferred from homology"/>
<dbReference type="GO" id="GO:0015501">
    <property type="term" value="F:glutamate:sodium symporter activity"/>
    <property type="evidence" value="ECO:0007669"/>
    <property type="project" value="TreeGrafter"/>
</dbReference>
<protein>
    <recommendedName>
        <fullName evidence="6">Amino acid transporter</fullName>
    </recommendedName>
</protein>
<dbReference type="InterPro" id="IPR050746">
    <property type="entry name" value="DAACS"/>
</dbReference>
<dbReference type="Pfam" id="PF00375">
    <property type="entry name" value="SDF"/>
    <property type="match status" value="1"/>
</dbReference>
<name>A0A0R3WVS7_HYDTA</name>
<reference evidence="7" key="1">
    <citation type="submission" date="2017-02" db="UniProtKB">
        <authorList>
            <consortium name="WormBaseParasite"/>
        </authorList>
    </citation>
    <scope>IDENTIFICATION</scope>
</reference>
<organism evidence="7">
    <name type="scientific">Hydatigena taeniaeformis</name>
    <name type="common">Feline tapeworm</name>
    <name type="synonym">Taenia taeniaeformis</name>
    <dbReference type="NCBI Taxonomy" id="6205"/>
    <lineage>
        <taxon>Eukaryota</taxon>
        <taxon>Metazoa</taxon>
        <taxon>Spiralia</taxon>
        <taxon>Lophotrochozoa</taxon>
        <taxon>Platyhelminthes</taxon>
        <taxon>Cestoda</taxon>
        <taxon>Eucestoda</taxon>
        <taxon>Cyclophyllidea</taxon>
        <taxon>Taeniidae</taxon>
        <taxon>Hydatigera</taxon>
    </lineage>
</organism>
<feature type="transmembrane region" description="Helical" evidence="6">
    <location>
        <begin position="81"/>
        <end position="105"/>
    </location>
</feature>
<dbReference type="STRING" id="6205.A0A0R3WVS7"/>
<comment type="subcellular location">
    <subcellularLocation>
        <location evidence="1 6">Membrane</location>
        <topology evidence="1 6">Multi-pass membrane protein</topology>
    </subcellularLocation>
</comment>
<keyword evidence="2 6" id="KW-0813">Transport</keyword>
<dbReference type="InterPro" id="IPR036458">
    <property type="entry name" value="Na:dicarbo_symporter_sf"/>
</dbReference>
<comment type="caution">
    <text evidence="6">Lacks conserved residue(s) required for the propagation of feature annotation.</text>
</comment>
<dbReference type="PANTHER" id="PTHR11958:SF63">
    <property type="entry name" value="AMINO ACID TRANSPORTER"/>
    <property type="match status" value="1"/>
</dbReference>
<dbReference type="Gene3D" id="1.10.3860.10">
    <property type="entry name" value="Sodium:dicarboxylate symporter"/>
    <property type="match status" value="1"/>
</dbReference>
<accession>A0A0R3WVS7</accession>
<evidence type="ECO:0000256" key="1">
    <source>
        <dbReference type="ARBA" id="ARBA00004141"/>
    </source>
</evidence>
<comment type="similarity">
    <text evidence="6">Belongs to the dicarboxylate/amino acid:cation symporter (DAACS) (TC 2.A.23) family.</text>
</comment>
<evidence type="ECO:0000256" key="2">
    <source>
        <dbReference type="ARBA" id="ARBA00022448"/>
    </source>
</evidence>
<feature type="transmembrane region" description="Helical" evidence="6">
    <location>
        <begin position="57"/>
        <end position="75"/>
    </location>
</feature>
<keyword evidence="6" id="KW-0769">Symport</keyword>
<dbReference type="PRINTS" id="PR00173">
    <property type="entry name" value="EDTRNSPORT"/>
</dbReference>
<evidence type="ECO:0000313" key="7">
    <source>
        <dbReference type="WBParaSite" id="TTAC_0000486701-mRNA-1"/>
    </source>
</evidence>
<dbReference type="GO" id="GO:0005886">
    <property type="term" value="C:plasma membrane"/>
    <property type="evidence" value="ECO:0007669"/>
    <property type="project" value="TreeGrafter"/>
</dbReference>
<keyword evidence="3 6" id="KW-0812">Transmembrane</keyword>
<dbReference type="PANTHER" id="PTHR11958">
    <property type="entry name" value="SODIUM/DICARBOXYLATE SYMPORTER-RELATED"/>
    <property type="match status" value="1"/>
</dbReference>
<evidence type="ECO:0000256" key="6">
    <source>
        <dbReference type="RuleBase" id="RU361216"/>
    </source>
</evidence>
<sequence>LIAIPDMIETCDRYGLQKKITRFVIPLSAALKGDASGVFQAVACVFIAQLTGFNLTAGTYVIIALLTGFATLAIPNVPSSSIVIIITILSSIGVPTGEVSLLFAVEWLMDRCRSGSLGLGHLFAAAFTHSVVVGKRSEGKIDEEHQSDAFEGDECRIEELK</sequence>
<keyword evidence="4 6" id="KW-1133">Transmembrane helix</keyword>
<dbReference type="InterPro" id="IPR001991">
    <property type="entry name" value="Na-dicarboxylate_symporter"/>
</dbReference>
<evidence type="ECO:0000256" key="3">
    <source>
        <dbReference type="ARBA" id="ARBA00022692"/>
    </source>
</evidence>
<dbReference type="SUPFAM" id="SSF118215">
    <property type="entry name" value="Proton glutamate symport protein"/>
    <property type="match status" value="1"/>
</dbReference>
<dbReference type="WBParaSite" id="TTAC_0000486701-mRNA-1">
    <property type="protein sequence ID" value="TTAC_0000486701-mRNA-1"/>
    <property type="gene ID" value="TTAC_0000486701"/>
</dbReference>
<keyword evidence="5 6" id="KW-0472">Membrane</keyword>
<dbReference type="GO" id="GO:0015175">
    <property type="term" value="F:neutral L-amino acid transmembrane transporter activity"/>
    <property type="evidence" value="ECO:0007669"/>
    <property type="project" value="TreeGrafter"/>
</dbReference>
<dbReference type="GO" id="GO:0005313">
    <property type="term" value="F:L-glutamate transmembrane transporter activity"/>
    <property type="evidence" value="ECO:0007669"/>
    <property type="project" value="TreeGrafter"/>
</dbReference>
<evidence type="ECO:0000256" key="5">
    <source>
        <dbReference type="ARBA" id="ARBA00023136"/>
    </source>
</evidence>
<evidence type="ECO:0000256" key="4">
    <source>
        <dbReference type="ARBA" id="ARBA00022989"/>
    </source>
</evidence>